<dbReference type="OMA" id="NKTDSCN"/>
<dbReference type="PROSITE" id="PS50075">
    <property type="entry name" value="CARRIER"/>
    <property type="match status" value="1"/>
</dbReference>
<proteinExistence type="predicted"/>
<dbReference type="KEGG" id="spu:115922293"/>
<dbReference type="SMART" id="SM00564">
    <property type="entry name" value="PQQ"/>
    <property type="match status" value="7"/>
</dbReference>
<name>A0A7M7NK29_STRPU</name>
<dbReference type="Gene3D" id="3.40.50.12780">
    <property type="entry name" value="N-terminal domain of ligase-like"/>
    <property type="match status" value="1"/>
</dbReference>
<dbReference type="RefSeq" id="XP_030836779.1">
    <property type="nucleotide sequence ID" value="XM_030980919.1"/>
</dbReference>
<dbReference type="GeneID" id="115922293"/>
<keyword evidence="4" id="KW-1185">Reference proteome</keyword>
<feature type="domain" description="Carrier" evidence="2">
    <location>
        <begin position="735"/>
        <end position="814"/>
    </location>
</feature>
<feature type="region of interest" description="Disordered" evidence="1">
    <location>
        <begin position="935"/>
        <end position="980"/>
    </location>
</feature>
<evidence type="ECO:0000259" key="2">
    <source>
        <dbReference type="PROSITE" id="PS50075"/>
    </source>
</evidence>
<protein>
    <recommendedName>
        <fullName evidence="2">Carrier domain-containing protein</fullName>
    </recommendedName>
</protein>
<dbReference type="PANTHER" id="PTHR44394:SF1">
    <property type="entry name" value="BETA-ALANINE-ACTIVATING ENZYME"/>
    <property type="match status" value="1"/>
</dbReference>
<evidence type="ECO:0000313" key="4">
    <source>
        <dbReference type="Proteomes" id="UP000007110"/>
    </source>
</evidence>
<dbReference type="InterPro" id="IPR052091">
    <property type="entry name" value="Beta-ala_Activ/Resist"/>
</dbReference>
<reference evidence="3" key="2">
    <citation type="submission" date="2021-01" db="UniProtKB">
        <authorList>
            <consortium name="EnsemblMetazoa"/>
        </authorList>
    </citation>
    <scope>IDENTIFICATION</scope>
</reference>
<dbReference type="Pfam" id="PF00550">
    <property type="entry name" value="PP-binding"/>
    <property type="match status" value="1"/>
</dbReference>
<dbReference type="Gene3D" id="3.30.300.30">
    <property type="match status" value="2"/>
</dbReference>
<reference evidence="4" key="1">
    <citation type="submission" date="2015-02" db="EMBL/GenBank/DDBJ databases">
        <title>Genome sequencing for Strongylocentrotus purpuratus.</title>
        <authorList>
            <person name="Murali S."/>
            <person name="Liu Y."/>
            <person name="Vee V."/>
            <person name="English A."/>
            <person name="Wang M."/>
            <person name="Skinner E."/>
            <person name="Han Y."/>
            <person name="Muzny D.M."/>
            <person name="Worley K.C."/>
            <person name="Gibbs R.A."/>
        </authorList>
    </citation>
    <scope>NUCLEOTIDE SEQUENCE</scope>
</reference>
<dbReference type="Gene3D" id="1.10.1200.10">
    <property type="entry name" value="ACP-like"/>
    <property type="match status" value="1"/>
</dbReference>
<dbReference type="SUPFAM" id="SSF47336">
    <property type="entry name" value="ACP-like"/>
    <property type="match status" value="1"/>
</dbReference>
<dbReference type="PANTHER" id="PTHR44394">
    <property type="entry name" value="BETA-ALANINE-ACTIVATING ENZYME"/>
    <property type="match status" value="1"/>
</dbReference>
<dbReference type="InterPro" id="IPR018391">
    <property type="entry name" value="PQQ_b-propeller_rpt"/>
</dbReference>
<dbReference type="Gene3D" id="2.130.10.10">
    <property type="entry name" value="YVTN repeat-like/Quinoprotein amine dehydrogenase"/>
    <property type="match status" value="2"/>
</dbReference>
<sequence length="1383" mass="151670">MTELTLHKLMIETCSKFPHHLAAIFDDGCHGAEVVTYRQVLETANTVTSLLNAHSKCGEIIGLYAEPGITLPAFILGILQLPAAYGPIDPHAPSSINEYFIKEVGIRIVCVQSCLLEHFANGLGQSFDWELCHNVDQEPMSSGLVPVRLEATKHNKQDLCNGDREEQSSSLAYALHTSGTTGRPKIVRVPHSCIVPNILDLRVIFTITEDDVVFMASPLTFDPSVVEMFMTWSQGATLLMVPTKLKMAPSSLAQVLKRNHVTVLQATPSLVSRFSSSALQQDLLGASSTLRLLVFGGESCPTPASIARWRGAGNRTEFINLYGITEVSSWAACFKIPEEWIEERLDYHIPLGDALKDTILQVRDETGRELESGIGEVFIGGYLRVCFLGDEELQVLVRRDQLVMRSTGDMVEVTNRGLLFLGRQDDQVKRHGKRISLFHVKQVIEACPDVESCDVIHTDGRLIAFYTPSGKHPTSTPGPVEQRSGQENDIIQKTFSPLGSASPPLPSPSSSSPVMPSFDLELSDTSAGVARPTGKQSVSSITSLNKLKYDPSSQSDWSSLDFNHKQSSNISEIDLGDCSLDLELSDTSAGVAGPTTGKQLVSSMTLLAELRYNPSTQSADGSSLDFNHKPSSNISEIDPGDCQNNGRVSVAIRALVPSEDSKTSLGRVLQPPRSVAKYLRGALSSHAIPDRFVALQELPITRHGKVDTAALKELLWQLEASEKERREKQNIRGQRSTGRWQEILVREWKNCLFLAESDAIGDHDSFVTLGGDSFQALRLVNSLEASLGMPLPDLMDDLLHRTFSKVQQTFGQHLQQTTCCQSDLESHQDMDTKNQKTSIDSEHFIENHHQEYEGDKEEQFANKNVDKLFAASTGKEAVPDNCLLDNKPTQIAVRSVENQDLNISFSEHQKDNFLGVDSATRGRKMDDDLLTSQALKRKLSSRDPLDDASSKKTSISQERAPPLGSDRVNSQPNYPDTQRNCIVSVRRGTQILHHNCFRDRTSEGGHGACAEPSVEQSECSVNTGKLCFEENWRVDTGKCVDASPLVVCTSSSQTVYIGSHSHRFVAITMETGNVLWEAVLGDRVESSACLSACGKYVIVGCYDRFVYCLSVSSGDICWKYETGDVVKCSPVCDVTNGLVYIGSHDQHIVALQVQEEKCEMKWRSHCGGGSVFASPCIHHASGTVVAATLRGRVVAFNKESGEMKWSFACPKPVFSSPVAIDNSVLVGCVDGIMYCLSHAGIQLWTHTVDGPIFSSPCISTLHPLSQPLSKDEQPSRHTVIFGSHNGSVTCLDPSTGQLEWTSKVSTFPIYSTPFGFTRDGHRRVAVASTDGRVCTLDMQTGNVLTEMVLPGEVFSSPVVIEGKHVVVGCRNDYVYCLHLKETD</sequence>
<evidence type="ECO:0000256" key="1">
    <source>
        <dbReference type="SAM" id="MobiDB-lite"/>
    </source>
</evidence>
<dbReference type="InParanoid" id="A0A7M7NK29"/>
<dbReference type="InterPro" id="IPR000873">
    <property type="entry name" value="AMP-dep_synth/lig_dom"/>
</dbReference>
<accession>A0A7M7NK29</accession>
<dbReference type="InterPro" id="IPR045851">
    <property type="entry name" value="AMP-bd_C_sf"/>
</dbReference>
<dbReference type="InterPro" id="IPR011047">
    <property type="entry name" value="Quinoprotein_ADH-like_sf"/>
</dbReference>
<dbReference type="GO" id="GO:0043041">
    <property type="term" value="P:amino acid activation for nonribosomal peptide biosynthetic process"/>
    <property type="evidence" value="ECO:0000318"/>
    <property type="project" value="GO_Central"/>
</dbReference>
<dbReference type="SUPFAM" id="SSF56801">
    <property type="entry name" value="Acetyl-CoA synthetase-like"/>
    <property type="match status" value="1"/>
</dbReference>
<evidence type="ECO:0000313" key="3">
    <source>
        <dbReference type="EnsemblMetazoa" id="XP_030836779"/>
    </source>
</evidence>
<dbReference type="Pfam" id="PF00501">
    <property type="entry name" value="AMP-binding"/>
    <property type="match status" value="1"/>
</dbReference>
<feature type="compositionally biased region" description="Polar residues" evidence="1">
    <location>
        <begin position="967"/>
        <end position="980"/>
    </location>
</feature>
<dbReference type="InterPro" id="IPR042099">
    <property type="entry name" value="ANL_N_sf"/>
</dbReference>
<dbReference type="InterPro" id="IPR009081">
    <property type="entry name" value="PP-bd_ACP"/>
</dbReference>
<dbReference type="OrthoDB" id="408177at2759"/>
<dbReference type="Pfam" id="PF13570">
    <property type="entry name" value="Beta-prop_ACSF4"/>
    <property type="match status" value="1"/>
</dbReference>
<dbReference type="FunCoup" id="A0A7M7NK29">
    <property type="interactions" value="769"/>
</dbReference>
<dbReference type="Proteomes" id="UP000007110">
    <property type="component" value="Unassembled WGS sequence"/>
</dbReference>
<feature type="region of interest" description="Disordered" evidence="1">
    <location>
        <begin position="494"/>
        <end position="519"/>
    </location>
</feature>
<dbReference type="SUPFAM" id="SSF50998">
    <property type="entry name" value="Quinoprotein alcohol dehydrogenase-like"/>
    <property type="match status" value="2"/>
</dbReference>
<dbReference type="InterPro" id="IPR036736">
    <property type="entry name" value="ACP-like_sf"/>
</dbReference>
<feature type="compositionally biased region" description="Basic and acidic residues" evidence="1">
    <location>
        <begin position="940"/>
        <end position="950"/>
    </location>
</feature>
<dbReference type="InterPro" id="IPR015943">
    <property type="entry name" value="WD40/YVTN_repeat-like_dom_sf"/>
</dbReference>
<dbReference type="EnsemblMetazoa" id="XM_030980919">
    <property type="protein sequence ID" value="XP_030836779"/>
    <property type="gene ID" value="LOC115922293"/>
</dbReference>
<feature type="compositionally biased region" description="Low complexity" evidence="1">
    <location>
        <begin position="496"/>
        <end position="517"/>
    </location>
</feature>
<dbReference type="InterPro" id="IPR002372">
    <property type="entry name" value="PQQ_rpt_dom"/>
</dbReference>
<organism evidence="3 4">
    <name type="scientific">Strongylocentrotus purpuratus</name>
    <name type="common">Purple sea urchin</name>
    <dbReference type="NCBI Taxonomy" id="7668"/>
    <lineage>
        <taxon>Eukaryota</taxon>
        <taxon>Metazoa</taxon>
        <taxon>Echinodermata</taxon>
        <taxon>Eleutherozoa</taxon>
        <taxon>Echinozoa</taxon>
        <taxon>Echinoidea</taxon>
        <taxon>Euechinoidea</taxon>
        <taxon>Echinacea</taxon>
        <taxon>Camarodonta</taxon>
        <taxon>Echinidea</taxon>
        <taxon>Strongylocentrotidae</taxon>
        <taxon>Strongylocentrotus</taxon>
    </lineage>
</organism>